<evidence type="ECO:0000313" key="1">
    <source>
        <dbReference type="EMBL" id="JAP92619.1"/>
    </source>
</evidence>
<dbReference type="EMBL" id="GDID01003987">
    <property type="protein sequence ID" value="JAP92619.1"/>
    <property type="molecule type" value="Transcribed_RNA"/>
</dbReference>
<dbReference type="AlphaFoldDB" id="A0A146KB51"/>
<sequence>KKMPYNKIFRQFLKPNLDSSSLQVLIDQYFDKKGFMGIYNDGLIASNFTQQNEFFIMHMIQLYSQCADQLDPAVLFQIYSISTQINQGKQRNIAAFKTQLITSTLFEQQNDKLTGKHGEDYMANYKMFLIEALTEFLLEKLSLKESKQRKSEPNSKRNSEVQDDYQLEFDDDVVSEGENEHNDQKFSGFQQTMLNCVNIPQFIIKMNSNTSANQYNMFIQLFSLITQYKVMSNDTFKSAFQSMQK</sequence>
<reference evidence="1" key="1">
    <citation type="submission" date="2015-07" db="EMBL/GenBank/DDBJ databases">
        <title>Adaptation to a free-living lifestyle via gene acquisitions in the diplomonad Trepomonas sp. PC1.</title>
        <authorList>
            <person name="Xu F."/>
            <person name="Jerlstrom-Hultqvist J."/>
            <person name="Kolisko M."/>
            <person name="Simpson A.G.B."/>
            <person name="Roger A.J."/>
            <person name="Svard S.G."/>
            <person name="Andersson J.O."/>
        </authorList>
    </citation>
    <scope>NUCLEOTIDE SEQUENCE</scope>
    <source>
        <strain evidence="1">PC1</strain>
    </source>
</reference>
<protein>
    <submittedName>
        <fullName evidence="1">Transmembrane domain-containing protein</fullName>
    </submittedName>
</protein>
<feature type="non-terminal residue" evidence="1">
    <location>
        <position position="1"/>
    </location>
</feature>
<organism evidence="1">
    <name type="scientific">Trepomonas sp. PC1</name>
    <dbReference type="NCBI Taxonomy" id="1076344"/>
    <lineage>
        <taxon>Eukaryota</taxon>
        <taxon>Metamonada</taxon>
        <taxon>Diplomonadida</taxon>
        <taxon>Hexamitidae</taxon>
        <taxon>Hexamitinae</taxon>
        <taxon>Trepomonas</taxon>
    </lineage>
</organism>
<proteinExistence type="predicted"/>
<name>A0A146KB51_9EUKA</name>
<keyword evidence="1" id="KW-0472">Membrane</keyword>
<keyword evidence="1" id="KW-0812">Transmembrane</keyword>
<accession>A0A146KB51</accession>
<gene>
    <name evidence="1" type="ORF">TPC1_15384</name>
</gene>
<feature type="non-terminal residue" evidence="1">
    <location>
        <position position="245"/>
    </location>
</feature>